<dbReference type="AlphaFoldDB" id="A0A0L1MAZ6"/>
<reference evidence="1 2" key="1">
    <citation type="submission" date="2015-06" db="EMBL/GenBank/DDBJ databases">
        <authorList>
            <person name="Hoefler B.C."/>
            <person name="Straight P.D."/>
        </authorList>
    </citation>
    <scope>NUCLEOTIDE SEQUENCE [LARGE SCALE GENOMIC DNA]</scope>
    <source>
        <strain evidence="1 2">Riq4</strain>
    </source>
</reference>
<protein>
    <recommendedName>
        <fullName evidence="3">Ig-like domain-containing protein</fullName>
    </recommendedName>
</protein>
<evidence type="ECO:0000313" key="1">
    <source>
        <dbReference type="EMBL" id="KNH25630.1"/>
    </source>
</evidence>
<sequence>MTAFFIYPPEQLAVLKQESPQHRVDLFAEVRSGGLFTENGILRLFPILIPGWHVVDYPAASHGINADKTANPGPGWWALIPSYLLMEEGDTINLYMGKRLEPGQLPDPADQGTLIKTTIVPQNHNNEDIFSFIHERFIERPGIHLMWYTIERTSGNLERSDEITVWFKTTYPDSLDPTGKSDERVTLRAPVFPAIIDEAMVEAGVDVVIPAWLIMTVGDVITLWFGNQIIEYILKSEEVGRDIVIFVASAILKLIGPADPLLVKYQIRDQVHNSSLTSKTGEGKLVPDVTYLEAPSVPGSTDNVLKIDDLNGEPMKVEVFVERADAIAGDKVECFLCDLNTGLTLSYGPMDYQRGIVTFEVPYETVKKLAIIKLDYERIRVSAGIEERTPSYSCFLELIGEKYRAPAPTAPQAHGAVLSSDLAETVVYAGPGIEGLAVGDKVRLTCLSTSAGGTTRLQTYERFVTSSMETPGVGIVVPFDWETTHLDTFQNGSAKLSYTVTGIGHATPLESYDSRLRIAQVTDILGVVDVGKDENGVLDPKDIPFGTPTICPAAAHTQIGDTVHLQVWRLGNSLNPQDALVLADSVPVTAGNVSRDIEFRLTLELINQMLNRVISVDWYIERPQQLPLTAPELVLRMGSKALVLPPPTLVQASPGKIINPLNTQKSATVKVSYTGMDTSHRVTLFVIGREGFGSPILATLQGSASGVLFFTLPRTAVPANMGTFMSFWYVVTQEGIHDQSSPVTKYEVTLIPNADINYPRMSIAEAPDHKVLNLNKFTGDAHWTLIPWLFIAVGTQMRVALSGQKQDGSEYVIMLFNGVINANHVNAGLSGVIDRAQLKLLKDGTQVFGLSIANFSDRGGADTFFPMRELTIKTEMPAKPVITQLIDEAPPILGQVVNGGSTDDTRPRLIGTGTPGSKVVLKKNSVTLVTLTVDPNGIWNEKVNLGLGKHTLTATVEGSNPAEVSAPWVVTVIQDYVHFTGFEHDTNGWAIGEAGRLSGRVLQNMYVVNTTHPGNHAGELLLKHHPLIKGARYHFSCYVYNFAINSYDTDPKLRLRVDANLDIGPIPVPKRTWKLIEGSFVAVTSGMTIFRIFNLENQNIGNDFYLDHLQVKQIGNGTQA</sequence>
<dbReference type="Gene3D" id="2.60.120.260">
    <property type="entry name" value="Galactose-binding domain-like"/>
    <property type="match status" value="1"/>
</dbReference>
<dbReference type="PATRIC" id="fig|317.197.peg.3061"/>
<evidence type="ECO:0008006" key="3">
    <source>
        <dbReference type="Google" id="ProtNLM"/>
    </source>
</evidence>
<dbReference type="InterPro" id="IPR008979">
    <property type="entry name" value="Galactose-bd-like_sf"/>
</dbReference>
<dbReference type="OrthoDB" id="7022105at2"/>
<organism evidence="1 2">
    <name type="scientific">Pseudomonas syringae</name>
    <dbReference type="NCBI Taxonomy" id="317"/>
    <lineage>
        <taxon>Bacteria</taxon>
        <taxon>Pseudomonadati</taxon>
        <taxon>Pseudomonadota</taxon>
        <taxon>Gammaproteobacteria</taxon>
        <taxon>Pseudomonadales</taxon>
        <taxon>Pseudomonadaceae</taxon>
        <taxon>Pseudomonas</taxon>
    </lineage>
</organism>
<evidence type="ECO:0000313" key="2">
    <source>
        <dbReference type="Proteomes" id="UP000036955"/>
    </source>
</evidence>
<dbReference type="SUPFAM" id="SSF49785">
    <property type="entry name" value="Galactose-binding domain-like"/>
    <property type="match status" value="1"/>
</dbReference>
<name>A0A0L1MAZ6_PSESX</name>
<proteinExistence type="predicted"/>
<gene>
    <name evidence="1" type="ORF">ACS77_17975</name>
</gene>
<comment type="caution">
    <text evidence="1">The sequence shown here is derived from an EMBL/GenBank/DDBJ whole genome shotgun (WGS) entry which is preliminary data.</text>
</comment>
<dbReference type="EMBL" id="LFQK01000030">
    <property type="protein sequence ID" value="KNH25630.1"/>
    <property type="molecule type" value="Genomic_DNA"/>
</dbReference>
<dbReference type="Gene3D" id="3.30.420.430">
    <property type="match status" value="1"/>
</dbReference>
<dbReference type="Proteomes" id="UP000036955">
    <property type="component" value="Unassembled WGS sequence"/>
</dbReference>
<accession>A0A0L1MAZ6</accession>